<dbReference type="PROSITE" id="PS50939">
    <property type="entry name" value="CYTOCHROME_B561"/>
    <property type="match status" value="1"/>
</dbReference>
<dbReference type="GO" id="GO:0045503">
    <property type="term" value="F:dynein light chain binding"/>
    <property type="evidence" value="ECO:0007669"/>
    <property type="project" value="TreeGrafter"/>
</dbReference>
<dbReference type="Gene3D" id="1.20.120.1770">
    <property type="match status" value="1"/>
</dbReference>
<dbReference type="InterPro" id="IPR050687">
    <property type="entry name" value="Dynein_IC"/>
</dbReference>
<evidence type="ECO:0000256" key="19">
    <source>
        <dbReference type="ARBA" id="ARBA00048457"/>
    </source>
</evidence>
<feature type="transmembrane region" description="Helical" evidence="22">
    <location>
        <begin position="50"/>
        <end position="70"/>
    </location>
</feature>
<evidence type="ECO:0000256" key="3">
    <source>
        <dbReference type="ARBA" id="ARBA00004245"/>
    </source>
</evidence>
<evidence type="ECO:0000259" key="23">
    <source>
        <dbReference type="PROSITE" id="PS50939"/>
    </source>
</evidence>
<dbReference type="EMBL" id="CM012457">
    <property type="protein sequence ID" value="RVE57999.1"/>
    <property type="molecule type" value="Genomic_DNA"/>
</dbReference>
<dbReference type="GO" id="GO:0045504">
    <property type="term" value="F:dynein heavy chain binding"/>
    <property type="evidence" value="ECO:0007669"/>
    <property type="project" value="TreeGrafter"/>
</dbReference>
<dbReference type="GO" id="GO:0005868">
    <property type="term" value="C:cytoplasmic dynein complex"/>
    <property type="evidence" value="ECO:0007669"/>
    <property type="project" value="InterPro"/>
</dbReference>
<keyword evidence="8 20" id="KW-0853">WD repeat</keyword>
<feature type="repeat" description="WD" evidence="20">
    <location>
        <begin position="684"/>
        <end position="731"/>
    </location>
</feature>
<keyword evidence="16" id="KW-0408">Iron</keyword>
<evidence type="ECO:0000256" key="21">
    <source>
        <dbReference type="SAM" id="MobiDB-lite"/>
    </source>
</evidence>
<evidence type="ECO:0000256" key="1">
    <source>
        <dbReference type="ARBA" id="ARBA00001970"/>
    </source>
</evidence>
<dbReference type="PROSITE" id="PS50082">
    <property type="entry name" value="WD_REPEATS_2"/>
    <property type="match status" value="1"/>
</dbReference>
<dbReference type="GO" id="GO:0046872">
    <property type="term" value="F:metal ion binding"/>
    <property type="evidence" value="ECO:0007669"/>
    <property type="project" value="UniProtKB-KW"/>
</dbReference>
<evidence type="ECO:0000256" key="6">
    <source>
        <dbReference type="ARBA" id="ARBA00022448"/>
    </source>
</evidence>
<evidence type="ECO:0000256" key="10">
    <source>
        <dbReference type="ARBA" id="ARBA00022692"/>
    </source>
</evidence>
<dbReference type="Pfam" id="PF03188">
    <property type="entry name" value="Cytochrom_B561"/>
    <property type="match status" value="1"/>
</dbReference>
<evidence type="ECO:0000256" key="14">
    <source>
        <dbReference type="ARBA" id="ARBA00022982"/>
    </source>
</evidence>
<evidence type="ECO:0000256" key="17">
    <source>
        <dbReference type="ARBA" id="ARBA00023136"/>
    </source>
</evidence>
<dbReference type="PANTHER" id="PTHR12442">
    <property type="entry name" value="DYNEIN INTERMEDIATE CHAIN"/>
    <property type="match status" value="1"/>
</dbReference>
<dbReference type="GO" id="GO:0016020">
    <property type="term" value="C:membrane"/>
    <property type="evidence" value="ECO:0007669"/>
    <property type="project" value="UniProtKB-SubCell"/>
</dbReference>
<evidence type="ECO:0000256" key="20">
    <source>
        <dbReference type="PROSITE-ProRule" id="PRU00221"/>
    </source>
</evidence>
<protein>
    <recommendedName>
        <fullName evidence="23">Cytochrome b561 domain-containing protein</fullName>
    </recommendedName>
</protein>
<keyword evidence="6" id="KW-0813">Transport</keyword>
<keyword evidence="25" id="KW-1185">Reference proteome</keyword>
<feature type="transmembrane region" description="Helical" evidence="22">
    <location>
        <begin position="82"/>
        <end position="103"/>
    </location>
</feature>
<evidence type="ECO:0000256" key="16">
    <source>
        <dbReference type="ARBA" id="ARBA00023004"/>
    </source>
</evidence>
<evidence type="ECO:0000256" key="5">
    <source>
        <dbReference type="ARBA" id="ARBA00011738"/>
    </source>
</evidence>
<keyword evidence="7" id="KW-0963">Cytoplasm</keyword>
<evidence type="ECO:0000313" key="24">
    <source>
        <dbReference type="EMBL" id="RVE57999.1"/>
    </source>
</evidence>
<name>A0A437C5M7_ORYJA</name>
<dbReference type="Gene3D" id="2.130.10.10">
    <property type="entry name" value="YVTN repeat-like/Quinoprotein amine dehydrogenase"/>
    <property type="match status" value="2"/>
</dbReference>
<dbReference type="SMART" id="SM00320">
    <property type="entry name" value="WD40"/>
    <property type="match status" value="7"/>
</dbReference>
<dbReference type="FunFam" id="2.130.10.10:FF:000026">
    <property type="entry name" value="cytoplasmic dynein 1 intermediate chain 2 isoform X2"/>
    <property type="match status" value="1"/>
</dbReference>
<keyword evidence="10 22" id="KW-0812">Transmembrane</keyword>
<evidence type="ECO:0000256" key="12">
    <source>
        <dbReference type="ARBA" id="ARBA00022737"/>
    </source>
</evidence>
<keyword evidence="15 22" id="KW-1133">Transmembrane helix</keyword>
<proteinExistence type="inferred from homology"/>
<keyword evidence="9" id="KW-0349">Heme</keyword>
<dbReference type="GO" id="GO:0010970">
    <property type="term" value="P:transport along microtubule"/>
    <property type="evidence" value="ECO:0007669"/>
    <property type="project" value="TreeGrafter"/>
</dbReference>
<feature type="compositionally biased region" description="Polar residues" evidence="21">
    <location>
        <begin position="323"/>
        <end position="340"/>
    </location>
</feature>
<evidence type="ECO:0000256" key="11">
    <source>
        <dbReference type="ARBA" id="ARBA00022723"/>
    </source>
</evidence>
<gene>
    <name evidence="24" type="ORF">OJAV_G00204870</name>
</gene>
<dbReference type="Proteomes" id="UP000283210">
    <property type="component" value="Chromosome 21"/>
</dbReference>
<dbReference type="InterPro" id="IPR025956">
    <property type="entry name" value="DYNC1I1/DYNC1I2"/>
</dbReference>
<dbReference type="InterPro" id="IPR015943">
    <property type="entry name" value="WD40/YVTN_repeat-like_dom_sf"/>
</dbReference>
<comment type="cofactor">
    <cofactor evidence="1">
        <name>heme b</name>
        <dbReference type="ChEBI" id="CHEBI:60344"/>
    </cofactor>
</comment>
<dbReference type="OrthoDB" id="4189at2759"/>
<keyword evidence="12" id="KW-0677">Repeat</keyword>
<feature type="region of interest" description="Disordered" evidence="21">
    <location>
        <begin position="316"/>
        <end position="424"/>
    </location>
</feature>
<evidence type="ECO:0000256" key="15">
    <source>
        <dbReference type="ARBA" id="ARBA00022989"/>
    </source>
</evidence>
<keyword evidence="17 22" id="KW-0472">Membrane</keyword>
<keyword evidence="14" id="KW-0249">Electron transport</keyword>
<evidence type="ECO:0000256" key="2">
    <source>
        <dbReference type="ARBA" id="ARBA00004141"/>
    </source>
</evidence>
<dbReference type="SMART" id="SM00665">
    <property type="entry name" value="B561"/>
    <property type="match status" value="1"/>
</dbReference>
<comment type="catalytic activity">
    <reaction evidence="19">
        <text>Fe(3+)(out) + L-ascorbate(in) = monodehydro-L-ascorbate radical(in) + Fe(2+)(out) + H(+)</text>
        <dbReference type="Rhea" id="RHEA:30403"/>
        <dbReference type="ChEBI" id="CHEBI:15378"/>
        <dbReference type="ChEBI" id="CHEBI:29033"/>
        <dbReference type="ChEBI" id="CHEBI:29034"/>
        <dbReference type="ChEBI" id="CHEBI:38290"/>
        <dbReference type="ChEBI" id="CHEBI:59513"/>
        <dbReference type="EC" id="7.2.1.3"/>
    </reaction>
    <physiologicalReaction direction="left-to-right" evidence="19">
        <dbReference type="Rhea" id="RHEA:30404"/>
    </physiologicalReaction>
</comment>
<feature type="transmembrane region" description="Helical" evidence="22">
    <location>
        <begin position="196"/>
        <end position="217"/>
    </location>
</feature>
<keyword evidence="18" id="KW-0206">Cytoskeleton</keyword>
<dbReference type="AlphaFoldDB" id="A0A437C5M7"/>
<evidence type="ECO:0000256" key="13">
    <source>
        <dbReference type="ARBA" id="ARBA00022967"/>
    </source>
</evidence>
<dbReference type="PANTHER" id="PTHR12442:SF37">
    <property type="entry name" value="CYTOPLASMIC DYNEIN 1 INTERMEDIATE CHAIN 2"/>
    <property type="match status" value="1"/>
</dbReference>
<feature type="transmembrane region" description="Helical" evidence="22">
    <location>
        <begin position="156"/>
        <end position="176"/>
    </location>
</feature>
<feature type="compositionally biased region" description="Basic and acidic residues" evidence="21">
    <location>
        <begin position="266"/>
        <end position="283"/>
    </location>
</feature>
<dbReference type="SUPFAM" id="SSF50978">
    <property type="entry name" value="WD40 repeat-like"/>
    <property type="match status" value="1"/>
</dbReference>
<dbReference type="InterPro" id="IPR001680">
    <property type="entry name" value="WD40_rpt"/>
</dbReference>
<feature type="transmembrane region" description="Helical" evidence="22">
    <location>
        <begin position="7"/>
        <end position="30"/>
    </location>
</feature>
<evidence type="ECO:0000256" key="4">
    <source>
        <dbReference type="ARBA" id="ARBA00011059"/>
    </source>
</evidence>
<comment type="similarity">
    <text evidence="4">Belongs to the dynein intermediate chain family.</text>
</comment>
<feature type="domain" description="Cytochrome b561" evidence="23">
    <location>
        <begin position="13"/>
        <end position="218"/>
    </location>
</feature>
<reference evidence="24 25" key="2">
    <citation type="submission" date="2019-01" db="EMBL/GenBank/DDBJ databases">
        <title>A chromosome length genome reference of the Java medaka (oryzias javanicus).</title>
        <authorList>
            <person name="Herpin A."/>
            <person name="Takehana Y."/>
            <person name="Naruse K."/>
            <person name="Ansai S."/>
            <person name="Kawaguchi M."/>
        </authorList>
    </citation>
    <scope>NUCLEOTIDE SEQUENCE [LARGE SCALE GENOMIC DNA]</scope>
    <source>
        <strain evidence="24">RS831</strain>
        <tissue evidence="24">Whole body</tissue>
    </source>
</reference>
<evidence type="ECO:0000256" key="18">
    <source>
        <dbReference type="ARBA" id="ARBA00023212"/>
    </source>
</evidence>
<dbReference type="Pfam" id="PF00400">
    <property type="entry name" value="WD40"/>
    <property type="match status" value="1"/>
</dbReference>
<evidence type="ECO:0000313" key="25">
    <source>
        <dbReference type="Proteomes" id="UP000283210"/>
    </source>
</evidence>
<organism evidence="24 25">
    <name type="scientific">Oryzias javanicus</name>
    <name type="common">Javanese ricefish</name>
    <name type="synonym">Aplocheilus javanicus</name>
    <dbReference type="NCBI Taxonomy" id="123683"/>
    <lineage>
        <taxon>Eukaryota</taxon>
        <taxon>Metazoa</taxon>
        <taxon>Chordata</taxon>
        <taxon>Craniata</taxon>
        <taxon>Vertebrata</taxon>
        <taxon>Euteleostomi</taxon>
        <taxon>Actinopterygii</taxon>
        <taxon>Neopterygii</taxon>
        <taxon>Teleostei</taxon>
        <taxon>Neoteleostei</taxon>
        <taxon>Acanthomorphata</taxon>
        <taxon>Ovalentaria</taxon>
        <taxon>Atherinomorphae</taxon>
        <taxon>Beloniformes</taxon>
        <taxon>Adrianichthyidae</taxon>
        <taxon>Oryziinae</taxon>
        <taxon>Oryzias</taxon>
    </lineage>
</organism>
<evidence type="ECO:0000256" key="7">
    <source>
        <dbReference type="ARBA" id="ARBA00022490"/>
    </source>
</evidence>
<reference evidence="24 25" key="1">
    <citation type="submission" date="2018-11" db="EMBL/GenBank/DDBJ databases">
        <authorList>
            <person name="Lopez-Roques C."/>
            <person name="Donnadieu C."/>
            <person name="Bouchez O."/>
            <person name="Klopp C."/>
            <person name="Cabau C."/>
            <person name="Zahm M."/>
        </authorList>
    </citation>
    <scope>NUCLEOTIDE SEQUENCE [LARGE SCALE GENOMIC DNA]</scope>
    <source>
        <strain evidence="24">RS831</strain>
        <tissue evidence="24">Whole body</tissue>
    </source>
</reference>
<feature type="transmembrane region" description="Helical" evidence="22">
    <location>
        <begin position="123"/>
        <end position="144"/>
    </location>
</feature>
<comment type="subunit">
    <text evidence="5">Homodimer.</text>
</comment>
<dbReference type="FunFam" id="1.20.120.1770:FF:000001">
    <property type="entry name" value="Cytochrome b reductase 1"/>
    <property type="match status" value="1"/>
</dbReference>
<evidence type="ECO:0000256" key="8">
    <source>
        <dbReference type="ARBA" id="ARBA00022574"/>
    </source>
</evidence>
<evidence type="ECO:0000256" key="9">
    <source>
        <dbReference type="ARBA" id="ARBA00022617"/>
    </source>
</evidence>
<sequence length="850" mass="94358">MEHLTQFVVTLCAAGAVGFVAVIFVLRWVLHFKEGLAWDGSLAEFNWHPVLIVSGFILLQGVAIIVYRIPWTWKRSKLLMKFIHAGLNLAAFICAVVSMVAVFDFHNAAKIPNMYSLHSWLGLIAVILYGLQIVLGVGMYLIPATPVSWRAAFMPIHVYSGLLLFASIIAVALMGITEKLIFGLSNPKYKDSPPEAVFVNVLGVLLVVFGALILWIATRIGAWTVFLSRRLSQVKEVPAASFGIMSDKSELKAELERKKQRLAQIREEKRRKEEERKKADQQLKEAAIQADDSDLEKKRREAEALLQSVGITADVSAVPAPTSPTAKSAGTPSEAGSQDSDGAAGPRHVAPKLGMAKITQVDFPPRETVSYSKETQTPAMTPANKEEEEEEETAAPQPKEEIPSEKVDQKEEEEAPPRELSEEEKLQILHSEEFTNFFDHSTRIIERALSEHVDIFFNYIGQGLDEKESEIQAGAKLSLNRQFMDERWSKHRVVTCLDWSPQYPELVVASYNNNEEAPHEPDGVALVWNMKYKKTTPEFVFHCQSAVMSAAFAKFHPNVVVGGTYSGQIVLWDNRINKRTPVQRTPLSAAAHTHPVYCVNVVGTQNAHNLISISTDGKICSWSLDMLSQPQDSMELVFKQSKAVAVTSMSFPLGDVNNFVVGSEDGSVYMSCRHGSKAGISEMFEGHHGPITGIDCHTAAGPLDFSHLFVTSSFDWTVKLWSTKNNKPLYSFEDNSDYVYDVMWSPTHPALFACVDGVGHLDLWNLNNDTEVPTASVVVDGNPALNKLRWAHSGREIAVGDSDGRVLVYEVGEQVAVPRNDEWTRFVRTLAEINENRDDAEELAAQRLAA</sequence>
<feature type="compositionally biased region" description="Basic and acidic residues" evidence="21">
    <location>
        <begin position="398"/>
        <end position="424"/>
    </location>
</feature>
<feature type="compositionally biased region" description="Polar residues" evidence="21">
    <location>
        <begin position="369"/>
        <end position="379"/>
    </location>
</feature>
<dbReference type="InterPro" id="IPR006593">
    <property type="entry name" value="Cyt_b561/ferric_Rdtase_TM"/>
</dbReference>
<comment type="subcellular location">
    <subcellularLocation>
        <location evidence="3">Cytoplasm</location>
        <location evidence="3">Cytoskeleton</location>
    </subcellularLocation>
    <subcellularLocation>
        <location evidence="2">Membrane</location>
        <topology evidence="2">Multi-pass membrane protein</topology>
    </subcellularLocation>
</comment>
<feature type="region of interest" description="Disordered" evidence="21">
    <location>
        <begin position="266"/>
        <end position="296"/>
    </location>
</feature>
<keyword evidence="11" id="KW-0479">Metal-binding</keyword>
<evidence type="ECO:0000256" key="22">
    <source>
        <dbReference type="SAM" id="Phobius"/>
    </source>
</evidence>
<dbReference type="Pfam" id="PF11540">
    <property type="entry name" value="Dynein_IC2"/>
    <property type="match status" value="1"/>
</dbReference>
<dbReference type="InterPro" id="IPR036322">
    <property type="entry name" value="WD40_repeat_dom_sf"/>
</dbReference>
<dbReference type="GO" id="GO:0140571">
    <property type="term" value="F:transmembrane ascorbate ferrireductase activity"/>
    <property type="evidence" value="ECO:0007669"/>
    <property type="project" value="UniProtKB-EC"/>
</dbReference>
<keyword evidence="13" id="KW-1278">Translocase</keyword>
<accession>A0A437C5M7</accession>